<evidence type="ECO:0000313" key="8">
    <source>
        <dbReference type="EMBL" id="OYQ17256.1"/>
    </source>
</evidence>
<dbReference type="InterPro" id="IPR020761">
    <property type="entry name" value="UPF0114_bac"/>
</dbReference>
<keyword evidence="6 7" id="KW-0472">Membrane</keyword>
<proteinExistence type="inferred from homology"/>
<evidence type="ECO:0000256" key="3">
    <source>
        <dbReference type="ARBA" id="ARBA00022475"/>
    </source>
</evidence>
<comment type="subcellular location">
    <subcellularLocation>
        <location evidence="1 7">Cell membrane</location>
        <topology evidence="1 7">Multi-pass membrane protein</topology>
    </subcellularLocation>
</comment>
<dbReference type="RefSeq" id="WP_094409841.1">
    <property type="nucleotide sequence ID" value="NZ_BMJZ01000005.1"/>
</dbReference>
<gene>
    <name evidence="8" type="ORF">CHR90_14890</name>
</gene>
<reference evidence="8 9" key="1">
    <citation type="submission" date="2017-07" db="EMBL/GenBank/DDBJ databases">
        <title>Elstera cyanobacteriorum sp. nov., a novel bacterium isolated from cyanobacterial aggregates in a eutrophic lake.</title>
        <authorList>
            <person name="Cai H."/>
        </authorList>
    </citation>
    <scope>NUCLEOTIDE SEQUENCE [LARGE SCALE GENOMIC DNA]</scope>
    <source>
        <strain evidence="8 9">TH019</strain>
    </source>
</reference>
<organism evidence="8 9">
    <name type="scientific">Elstera cyanobacteriorum</name>
    <dbReference type="NCBI Taxonomy" id="2022747"/>
    <lineage>
        <taxon>Bacteria</taxon>
        <taxon>Pseudomonadati</taxon>
        <taxon>Pseudomonadota</taxon>
        <taxon>Alphaproteobacteria</taxon>
        <taxon>Rhodospirillales</taxon>
        <taxon>Rhodospirillaceae</taxon>
        <taxon>Elstera</taxon>
    </lineage>
</organism>
<dbReference type="NCBIfam" id="TIGR00645">
    <property type="entry name" value="HI0507"/>
    <property type="match status" value="1"/>
</dbReference>
<dbReference type="InterPro" id="IPR005134">
    <property type="entry name" value="UPF0114"/>
</dbReference>
<evidence type="ECO:0000256" key="2">
    <source>
        <dbReference type="ARBA" id="ARBA00005774"/>
    </source>
</evidence>
<dbReference type="PANTHER" id="PTHR38596:SF1">
    <property type="entry name" value="UPF0114 PROTEIN YQHA"/>
    <property type="match status" value="1"/>
</dbReference>
<protein>
    <recommendedName>
        <fullName evidence="7">UPF0114 protein CHR90_14890</fullName>
    </recommendedName>
</protein>
<dbReference type="PANTHER" id="PTHR38596">
    <property type="entry name" value="UPF0114 PROTEIN YQHA"/>
    <property type="match status" value="1"/>
</dbReference>
<keyword evidence="5 7" id="KW-1133">Transmembrane helix</keyword>
<comment type="similarity">
    <text evidence="2 7">Belongs to the UPF0114 family.</text>
</comment>
<evidence type="ECO:0000256" key="6">
    <source>
        <dbReference type="ARBA" id="ARBA00023136"/>
    </source>
</evidence>
<evidence type="ECO:0000256" key="5">
    <source>
        <dbReference type="ARBA" id="ARBA00022989"/>
    </source>
</evidence>
<evidence type="ECO:0000313" key="9">
    <source>
        <dbReference type="Proteomes" id="UP000216361"/>
    </source>
</evidence>
<dbReference type="Pfam" id="PF03350">
    <property type="entry name" value="UPF0114"/>
    <property type="match status" value="1"/>
</dbReference>
<feature type="transmembrane region" description="Helical" evidence="7">
    <location>
        <begin position="142"/>
        <end position="160"/>
    </location>
</feature>
<evidence type="ECO:0000256" key="7">
    <source>
        <dbReference type="HAMAP-Rule" id="MF_00143"/>
    </source>
</evidence>
<comment type="caution">
    <text evidence="8">The sequence shown here is derived from an EMBL/GenBank/DDBJ whole genome shotgun (WGS) entry which is preliminary data.</text>
</comment>
<dbReference type="HAMAP" id="MF_00143">
    <property type="entry name" value="UPF0114"/>
    <property type="match status" value="1"/>
</dbReference>
<dbReference type="OrthoDB" id="9783569at2"/>
<keyword evidence="3 7" id="KW-1003">Cell membrane</keyword>
<name>A0A255XJV2_9PROT</name>
<dbReference type="AlphaFoldDB" id="A0A255XJV2"/>
<sequence>MKKAVEHRLEQLIFSSRWLMAPFYLGLIVSLALLLVKFVQELIHILPNILALKDTEVILAVLTLVDLSLAGNLLLMVIFAGYENFVSKIDTGDSEDRPEWMGKVDFSGLKLKLVASIVAISGIHLLKTFMNVHQVNKEDLGWQVGIHMAFVVSGVLLAYMDKLAHAAKDH</sequence>
<dbReference type="GO" id="GO:0005886">
    <property type="term" value="C:plasma membrane"/>
    <property type="evidence" value="ECO:0007669"/>
    <property type="project" value="UniProtKB-SubCell"/>
</dbReference>
<dbReference type="EMBL" id="NOXS01000034">
    <property type="protein sequence ID" value="OYQ17256.1"/>
    <property type="molecule type" value="Genomic_DNA"/>
</dbReference>
<dbReference type="Proteomes" id="UP000216361">
    <property type="component" value="Unassembled WGS sequence"/>
</dbReference>
<feature type="transmembrane region" description="Helical" evidence="7">
    <location>
        <begin position="111"/>
        <end position="130"/>
    </location>
</feature>
<feature type="transmembrane region" description="Helical" evidence="7">
    <location>
        <begin position="21"/>
        <end position="39"/>
    </location>
</feature>
<keyword evidence="9" id="KW-1185">Reference proteome</keyword>
<feature type="transmembrane region" description="Helical" evidence="7">
    <location>
        <begin position="59"/>
        <end position="82"/>
    </location>
</feature>
<evidence type="ECO:0000256" key="4">
    <source>
        <dbReference type="ARBA" id="ARBA00022692"/>
    </source>
</evidence>
<evidence type="ECO:0000256" key="1">
    <source>
        <dbReference type="ARBA" id="ARBA00004651"/>
    </source>
</evidence>
<accession>A0A255XJV2</accession>
<keyword evidence="4 7" id="KW-0812">Transmembrane</keyword>